<feature type="transmembrane region" description="Helical" evidence="1">
    <location>
        <begin position="268"/>
        <end position="290"/>
    </location>
</feature>
<accession>A0ABU7I9A8</accession>
<dbReference type="InterPro" id="IPR008756">
    <property type="entry name" value="Peptidase_M56"/>
</dbReference>
<reference evidence="3 4" key="1">
    <citation type="submission" date="2024-01" db="EMBL/GenBank/DDBJ databases">
        <title>Pedobacter sp. nov., isolated from fresh soil.</title>
        <authorList>
            <person name="Le N.T.T."/>
        </authorList>
    </citation>
    <scope>NUCLEOTIDE SEQUENCE [LARGE SCALE GENOMIC DNA]</scope>
    <source>
        <strain evidence="3 4">KR3-3</strain>
    </source>
</reference>
<dbReference type="Pfam" id="PF05569">
    <property type="entry name" value="Peptidase_M56"/>
    <property type="match status" value="1"/>
</dbReference>
<comment type="caution">
    <text evidence="3">The sequence shown here is derived from an EMBL/GenBank/DDBJ whole genome shotgun (WGS) entry which is preliminary data.</text>
</comment>
<dbReference type="PANTHER" id="PTHR34978:SF3">
    <property type="entry name" value="SLR0241 PROTEIN"/>
    <property type="match status" value="1"/>
</dbReference>
<feature type="domain" description="Peptidase M56" evidence="2">
    <location>
        <begin position="155"/>
        <end position="257"/>
    </location>
</feature>
<feature type="transmembrane region" description="Helical" evidence="1">
    <location>
        <begin position="6"/>
        <end position="24"/>
    </location>
</feature>
<feature type="transmembrane region" description="Helical" evidence="1">
    <location>
        <begin position="36"/>
        <end position="55"/>
    </location>
</feature>
<dbReference type="InterPro" id="IPR052173">
    <property type="entry name" value="Beta-lactam_resp_regulator"/>
</dbReference>
<gene>
    <name evidence="3" type="ORF">VRU48_13150</name>
</gene>
<keyword evidence="1" id="KW-0812">Transmembrane</keyword>
<sequence>MEWLLYLLKVSACSALFFAFYVVALRKLTFFRANRFYLLFSLLLSFVIPALNVEIEKVLPPIVLQASTQEVLPSAQVQPMAATAATTASSVNWMLWLSMLYTIIVVALLALTLWRLLQLLKHTNVYNRVGGLKLIHKNAGFTNCSFFNYVFIGGEQLTAEEFSLLLKHEEVHARQYHSVDKLLLHIAKAVLWFNPVVYYYAKELEQLHEYEADAATSYSYGTRPYAGLLLKLAVQEYGDPLVHNFVKSPIKERIKMLYQSKSKNMKKLSYVLALPIASGLVWGFAVNIVYAQEKVIETKNVPVKELRVNRADEVKTENITLKGNGTLKARTKAGAAATDIVAVNDVRVIGSATGGSGGQVSEVRGGLVRGTIDRVVDSRNDVVVVAKADDISNVRVAGVGRTVNDVTLGNLQGQTRSVGVARSGNSVQDLHVTGSGIARPIEQKAGLYITKEKIVLLIDENTTKQELEAYQEKLKEKDITLSFNKLKFENNKISYLEIAVSCKNGPSGTASGEPNAKDKIGFYRVFDKNAPSNFGIGFNLDPNN</sequence>
<dbReference type="RefSeq" id="WP_330108376.1">
    <property type="nucleotide sequence ID" value="NZ_JAZDQT010000002.1"/>
</dbReference>
<keyword evidence="1" id="KW-0472">Membrane</keyword>
<dbReference type="Proteomes" id="UP001336835">
    <property type="component" value="Unassembled WGS sequence"/>
</dbReference>
<dbReference type="PANTHER" id="PTHR34978">
    <property type="entry name" value="POSSIBLE SENSOR-TRANSDUCER PROTEIN BLAR"/>
    <property type="match status" value="1"/>
</dbReference>
<protein>
    <submittedName>
        <fullName evidence="3">M56 family metallopeptidase</fullName>
    </submittedName>
</protein>
<keyword evidence="1" id="KW-1133">Transmembrane helix</keyword>
<evidence type="ECO:0000313" key="4">
    <source>
        <dbReference type="Proteomes" id="UP001336835"/>
    </source>
</evidence>
<evidence type="ECO:0000259" key="2">
    <source>
        <dbReference type="Pfam" id="PF05569"/>
    </source>
</evidence>
<proteinExistence type="predicted"/>
<organism evidence="3 4">
    <name type="scientific">Pedobacter albus</name>
    <dbReference type="NCBI Taxonomy" id="3113905"/>
    <lineage>
        <taxon>Bacteria</taxon>
        <taxon>Pseudomonadati</taxon>
        <taxon>Bacteroidota</taxon>
        <taxon>Sphingobacteriia</taxon>
        <taxon>Sphingobacteriales</taxon>
        <taxon>Sphingobacteriaceae</taxon>
        <taxon>Pedobacter</taxon>
    </lineage>
</organism>
<feature type="transmembrane region" description="Helical" evidence="1">
    <location>
        <begin position="93"/>
        <end position="114"/>
    </location>
</feature>
<name>A0ABU7I9A8_9SPHI</name>
<evidence type="ECO:0000313" key="3">
    <source>
        <dbReference type="EMBL" id="MEE1946062.1"/>
    </source>
</evidence>
<evidence type="ECO:0000256" key="1">
    <source>
        <dbReference type="SAM" id="Phobius"/>
    </source>
</evidence>
<dbReference type="EMBL" id="JAZDQT010000002">
    <property type="protein sequence ID" value="MEE1946062.1"/>
    <property type="molecule type" value="Genomic_DNA"/>
</dbReference>
<keyword evidence="4" id="KW-1185">Reference proteome</keyword>